<organism evidence="16 17">
    <name type="scientific">Marivibrio halodurans</name>
    <dbReference type="NCBI Taxonomy" id="2039722"/>
    <lineage>
        <taxon>Bacteria</taxon>
        <taxon>Pseudomonadati</taxon>
        <taxon>Pseudomonadota</taxon>
        <taxon>Alphaproteobacteria</taxon>
        <taxon>Rhodospirillales</taxon>
        <taxon>Rhodospirillaceae</taxon>
        <taxon>Marivibrio</taxon>
    </lineage>
</organism>
<feature type="binding site" evidence="14">
    <location>
        <position position="191"/>
    </location>
    <ligand>
        <name>FMN</name>
        <dbReference type="ChEBI" id="CHEBI:58210"/>
    </ligand>
</feature>
<comment type="cofactor">
    <cofactor evidence="1 12 14">
        <name>FMN</name>
        <dbReference type="ChEBI" id="CHEBI:58210"/>
    </cofactor>
</comment>
<evidence type="ECO:0000256" key="1">
    <source>
        <dbReference type="ARBA" id="ARBA00001917"/>
    </source>
</evidence>
<keyword evidence="6 12" id="KW-0819">tRNA processing</keyword>
<dbReference type="NCBIfam" id="TIGR00737">
    <property type="entry name" value="nifR3_yhdG"/>
    <property type="match status" value="1"/>
</dbReference>
<keyword evidence="9 12" id="KW-0560">Oxidoreductase</keyword>
<evidence type="ECO:0000256" key="2">
    <source>
        <dbReference type="ARBA" id="ARBA00002790"/>
    </source>
</evidence>
<keyword evidence="7" id="KW-0521">NADP</keyword>
<dbReference type="Pfam" id="PF01207">
    <property type="entry name" value="Dus"/>
    <property type="match status" value="1"/>
</dbReference>
<keyword evidence="4 12" id="KW-0285">Flavoprotein</keyword>
<comment type="catalytic activity">
    <reaction evidence="11">
        <text>a 5,6-dihydrouridine in tRNA + NAD(+) = a uridine in tRNA + NADH + H(+)</text>
        <dbReference type="Rhea" id="RHEA:54452"/>
        <dbReference type="Rhea" id="RHEA-COMP:13339"/>
        <dbReference type="Rhea" id="RHEA-COMP:13887"/>
        <dbReference type="ChEBI" id="CHEBI:15378"/>
        <dbReference type="ChEBI" id="CHEBI:57540"/>
        <dbReference type="ChEBI" id="CHEBI:57945"/>
        <dbReference type="ChEBI" id="CHEBI:65315"/>
        <dbReference type="ChEBI" id="CHEBI:74443"/>
    </reaction>
</comment>
<evidence type="ECO:0000256" key="13">
    <source>
        <dbReference type="PIRSR" id="PIRSR006621-1"/>
    </source>
</evidence>
<evidence type="ECO:0000256" key="12">
    <source>
        <dbReference type="PIRNR" id="PIRNR006621"/>
    </source>
</evidence>
<dbReference type="InterPro" id="IPR013785">
    <property type="entry name" value="Aldolase_TIM"/>
</dbReference>
<evidence type="ECO:0000256" key="8">
    <source>
        <dbReference type="ARBA" id="ARBA00022884"/>
    </source>
</evidence>
<dbReference type="PROSITE" id="PS01136">
    <property type="entry name" value="UPF0034"/>
    <property type="match status" value="1"/>
</dbReference>
<evidence type="ECO:0000259" key="15">
    <source>
        <dbReference type="Pfam" id="PF01207"/>
    </source>
</evidence>
<dbReference type="Gene3D" id="1.10.1200.80">
    <property type="entry name" value="Putative flavin oxidoreducatase, domain 2"/>
    <property type="match status" value="1"/>
</dbReference>
<feature type="binding site" evidence="14">
    <location>
        <position position="161"/>
    </location>
    <ligand>
        <name>FMN</name>
        <dbReference type="ChEBI" id="CHEBI:58210"/>
    </ligand>
</feature>
<evidence type="ECO:0000256" key="5">
    <source>
        <dbReference type="ARBA" id="ARBA00022643"/>
    </source>
</evidence>
<evidence type="ECO:0000256" key="7">
    <source>
        <dbReference type="ARBA" id="ARBA00022857"/>
    </source>
</evidence>
<dbReference type="EC" id="1.3.1.-" evidence="12"/>
<evidence type="ECO:0000256" key="6">
    <source>
        <dbReference type="ARBA" id="ARBA00022694"/>
    </source>
</evidence>
<evidence type="ECO:0000256" key="3">
    <source>
        <dbReference type="ARBA" id="ARBA00022555"/>
    </source>
</evidence>
<comment type="caution">
    <text evidence="16">The sequence shown here is derived from an EMBL/GenBank/DDBJ whole genome shotgun (WGS) entry which is preliminary data.</text>
</comment>
<dbReference type="PANTHER" id="PTHR45846">
    <property type="entry name" value="TRNA-DIHYDROURIDINE(47) SYNTHASE [NAD(P)(+)]-LIKE"/>
    <property type="match status" value="1"/>
</dbReference>
<keyword evidence="14" id="KW-0547">Nucleotide-binding</keyword>
<evidence type="ECO:0000256" key="4">
    <source>
        <dbReference type="ARBA" id="ARBA00022630"/>
    </source>
</evidence>
<dbReference type="AlphaFoldDB" id="A0A8J7RVQ6"/>
<dbReference type="InterPro" id="IPR001269">
    <property type="entry name" value="DUS_fam"/>
</dbReference>
<keyword evidence="8" id="KW-0694">RNA-binding</keyword>
<feature type="binding site" evidence="14">
    <location>
        <position position="89"/>
    </location>
    <ligand>
        <name>FMN</name>
        <dbReference type="ChEBI" id="CHEBI:58210"/>
    </ligand>
</feature>
<keyword evidence="3" id="KW-0820">tRNA-binding</keyword>
<evidence type="ECO:0000256" key="11">
    <source>
        <dbReference type="ARBA" id="ARBA00048802"/>
    </source>
</evidence>
<gene>
    <name evidence="16" type="primary">dusB</name>
    <name evidence="16" type="ORF">KAJ83_01015</name>
</gene>
<proteinExistence type="inferred from homology"/>
<comment type="function">
    <text evidence="2 12">Catalyzes the synthesis of 5,6-dihydrouridine (D), a modified base found in the D-loop of most tRNAs, via the reduction of the C5-C6 double bond in target uridines.</text>
</comment>
<dbReference type="Proteomes" id="UP000672602">
    <property type="component" value="Unassembled WGS sequence"/>
</dbReference>
<protein>
    <recommendedName>
        <fullName evidence="12">tRNA-dihydrouridine synthase</fullName>
        <ecNumber evidence="12">1.3.1.-</ecNumber>
    </recommendedName>
</protein>
<name>A0A8J7RVQ6_9PROT</name>
<dbReference type="GO" id="GO:0017150">
    <property type="term" value="F:tRNA dihydrouridine synthase activity"/>
    <property type="evidence" value="ECO:0007669"/>
    <property type="project" value="InterPro"/>
</dbReference>
<dbReference type="EMBL" id="JAGMWN010000001">
    <property type="protein sequence ID" value="MBP5855572.1"/>
    <property type="molecule type" value="Genomic_DNA"/>
</dbReference>
<evidence type="ECO:0000256" key="9">
    <source>
        <dbReference type="ARBA" id="ARBA00023002"/>
    </source>
</evidence>
<dbReference type="InterPro" id="IPR018517">
    <property type="entry name" value="tRNA_hU_synthase_CS"/>
</dbReference>
<evidence type="ECO:0000256" key="14">
    <source>
        <dbReference type="PIRSR" id="PIRSR006621-2"/>
    </source>
</evidence>
<evidence type="ECO:0000313" key="16">
    <source>
        <dbReference type="EMBL" id="MBP5855572.1"/>
    </source>
</evidence>
<feature type="domain" description="DUS-like FMN-binding" evidence="15">
    <location>
        <begin position="32"/>
        <end position="340"/>
    </location>
</feature>
<keyword evidence="17" id="KW-1185">Reference proteome</keyword>
<evidence type="ECO:0000256" key="10">
    <source>
        <dbReference type="ARBA" id="ARBA00048205"/>
    </source>
</evidence>
<dbReference type="GO" id="GO:0050660">
    <property type="term" value="F:flavin adenine dinucleotide binding"/>
    <property type="evidence" value="ECO:0007669"/>
    <property type="project" value="InterPro"/>
</dbReference>
<dbReference type="PIRSF" id="PIRSF006621">
    <property type="entry name" value="Dus"/>
    <property type="match status" value="1"/>
</dbReference>
<accession>A0A8J7RVQ6</accession>
<dbReference type="GO" id="GO:0000049">
    <property type="term" value="F:tRNA binding"/>
    <property type="evidence" value="ECO:0007669"/>
    <property type="project" value="UniProtKB-KW"/>
</dbReference>
<dbReference type="Gene3D" id="3.20.20.70">
    <property type="entry name" value="Aldolase class I"/>
    <property type="match status" value="1"/>
</dbReference>
<dbReference type="CDD" id="cd02801">
    <property type="entry name" value="DUS_like_FMN"/>
    <property type="match status" value="1"/>
</dbReference>
<keyword evidence="5 12" id="KW-0288">FMN</keyword>
<reference evidence="16" key="1">
    <citation type="submission" date="2021-04" db="EMBL/GenBank/DDBJ databases">
        <authorList>
            <person name="Zhang D.-C."/>
        </authorList>
    </citation>
    <scope>NUCLEOTIDE SEQUENCE</scope>
    <source>
        <strain evidence="16">CGMCC 1.15697</strain>
    </source>
</reference>
<dbReference type="PANTHER" id="PTHR45846:SF1">
    <property type="entry name" value="TRNA-DIHYDROURIDINE(47) SYNTHASE [NAD(P)(+)]-LIKE"/>
    <property type="match status" value="1"/>
</dbReference>
<comment type="catalytic activity">
    <reaction evidence="10">
        <text>a 5,6-dihydrouridine in tRNA + NADP(+) = a uridine in tRNA + NADPH + H(+)</text>
        <dbReference type="Rhea" id="RHEA:23624"/>
        <dbReference type="Rhea" id="RHEA-COMP:13339"/>
        <dbReference type="Rhea" id="RHEA-COMP:13887"/>
        <dbReference type="ChEBI" id="CHEBI:15378"/>
        <dbReference type="ChEBI" id="CHEBI:57783"/>
        <dbReference type="ChEBI" id="CHEBI:58349"/>
        <dbReference type="ChEBI" id="CHEBI:65315"/>
        <dbReference type="ChEBI" id="CHEBI:74443"/>
    </reaction>
</comment>
<dbReference type="SUPFAM" id="SSF51395">
    <property type="entry name" value="FMN-linked oxidoreductases"/>
    <property type="match status" value="1"/>
</dbReference>
<dbReference type="RefSeq" id="WP_210680155.1">
    <property type="nucleotide sequence ID" value="NZ_JAGMWN010000001.1"/>
</dbReference>
<comment type="similarity">
    <text evidence="12">Belongs to the dus family.</text>
</comment>
<dbReference type="InterPro" id="IPR004652">
    <property type="entry name" value="DusB-like"/>
</dbReference>
<dbReference type="InterPro" id="IPR024036">
    <property type="entry name" value="tRNA-dHydroUridine_Synthase_C"/>
</dbReference>
<feature type="active site" description="Proton donor" evidence="13">
    <location>
        <position position="119"/>
    </location>
</feature>
<dbReference type="InterPro" id="IPR035587">
    <property type="entry name" value="DUS-like_FMN-bd"/>
</dbReference>
<feature type="binding site" evidence="14">
    <location>
        <begin position="246"/>
        <end position="247"/>
    </location>
    <ligand>
        <name>FMN</name>
        <dbReference type="ChEBI" id="CHEBI:58210"/>
    </ligand>
</feature>
<evidence type="ECO:0000313" key="17">
    <source>
        <dbReference type="Proteomes" id="UP000672602"/>
    </source>
</evidence>
<sequence>MDAYRKGTARDPQARGGRALGIGGAVIDPPILLAPMSGVTDAPFRRLARRLGAPAVVSEMIASHEAVRGSRVTLARLEAEAGERPRIIQLAGHDPAAIAEAARFCADLGADVIDLNFGCPAKKVTDKYCGSALMRAPDEAARIMEAAVEAVAPLGLPVTAKMRTGWQADARNAPEIARRAEQAGIRAVTIHGRTRDQKYSGSADWDFVAEVKRAVTVPVIVNGDIVDAESLTRALTASGADAAMIGRGAYGRPWVIGQAARYLQEGRWPAAPPAREKAEIFAEHYEAMLSHYGRERGLRHARKHVGWYLTGLHGAAALRAEMMREENPVAVLRAVRRALLTRAPEAAAALRGGEAA</sequence>